<evidence type="ECO:0000313" key="1">
    <source>
        <dbReference type="EMBL" id="OXM60487.1"/>
    </source>
</evidence>
<dbReference type="EMBL" id="NMUL01000060">
    <property type="protein sequence ID" value="OXM60487.1"/>
    <property type="molecule type" value="Genomic_DNA"/>
</dbReference>
<sequence length="79" mass="8769">MELTTGEKCFGISGSHGKFEGHVVDYACENDPSLNLTRDVDRSTPLWSVKSAHFDPVRGYTGGPAVQIRTAYYSLPDRY</sequence>
<dbReference type="RefSeq" id="WP_093953242.1">
    <property type="nucleotide sequence ID" value="NZ_NMUL01000060.1"/>
</dbReference>
<dbReference type="AlphaFoldDB" id="A0A229SN92"/>
<organism evidence="1 2">
    <name type="scientific">Amycolatopsis vastitatis</name>
    <dbReference type="NCBI Taxonomy" id="1905142"/>
    <lineage>
        <taxon>Bacteria</taxon>
        <taxon>Bacillati</taxon>
        <taxon>Actinomycetota</taxon>
        <taxon>Actinomycetes</taxon>
        <taxon>Pseudonocardiales</taxon>
        <taxon>Pseudonocardiaceae</taxon>
        <taxon>Amycolatopsis</taxon>
    </lineage>
</organism>
<name>A0A229SN92_9PSEU</name>
<keyword evidence="2" id="KW-1185">Reference proteome</keyword>
<gene>
    <name evidence="1" type="ORF">CF165_42455</name>
</gene>
<dbReference type="Proteomes" id="UP000215199">
    <property type="component" value="Unassembled WGS sequence"/>
</dbReference>
<comment type="caution">
    <text evidence="1">The sequence shown here is derived from an EMBL/GenBank/DDBJ whole genome shotgun (WGS) entry which is preliminary data.</text>
</comment>
<evidence type="ECO:0000313" key="2">
    <source>
        <dbReference type="Proteomes" id="UP000215199"/>
    </source>
</evidence>
<accession>A0A229SN92</accession>
<proteinExistence type="predicted"/>
<reference evidence="2" key="1">
    <citation type="submission" date="2017-07" db="EMBL/GenBank/DDBJ databases">
        <title>Comparative genome mining reveals phylogenetic distribution patterns of secondary metabolites in Amycolatopsis.</title>
        <authorList>
            <person name="Adamek M."/>
            <person name="Alanjary M."/>
            <person name="Sales-Ortells H."/>
            <person name="Goodfellow M."/>
            <person name="Bull A.T."/>
            <person name="Kalinowski J."/>
            <person name="Ziemert N."/>
        </authorList>
    </citation>
    <scope>NUCLEOTIDE SEQUENCE [LARGE SCALE GENOMIC DNA]</scope>
    <source>
        <strain evidence="2">H5</strain>
    </source>
</reference>
<protein>
    <submittedName>
        <fullName evidence="1">Uncharacterized protein</fullName>
    </submittedName>
</protein>